<evidence type="ECO:0000313" key="2">
    <source>
        <dbReference type="Proteomes" id="UP000297245"/>
    </source>
</evidence>
<organism evidence="1 2">
    <name type="scientific">Dendrothele bispora (strain CBS 962.96)</name>
    <dbReference type="NCBI Taxonomy" id="1314807"/>
    <lineage>
        <taxon>Eukaryota</taxon>
        <taxon>Fungi</taxon>
        <taxon>Dikarya</taxon>
        <taxon>Basidiomycota</taxon>
        <taxon>Agaricomycotina</taxon>
        <taxon>Agaricomycetes</taxon>
        <taxon>Agaricomycetidae</taxon>
        <taxon>Agaricales</taxon>
        <taxon>Agaricales incertae sedis</taxon>
        <taxon>Dendrothele</taxon>
    </lineage>
</organism>
<sequence length="225" mass="25501">MQASYYAEYADIGAYDLFNSTFLFSNGVEANKLAAYDLAICRAFSYKLQSFTTDKSFSKLPYAFPADPPLPKIDAIRSRIASLSGIEPEIYDVCINTCICYVGPHESRTVCPFCKEKRFHDDGRPRKTWPYIPIIPCLRGFAMNTQIAAAMQYRHHFTTGTDESCSKPGVIKDVFDGETYKELRNKHVVVGEQTLSHHYFHDHRDIALGLSTDGFGPFKHQKQTC</sequence>
<feature type="non-terminal residue" evidence="1">
    <location>
        <position position="225"/>
    </location>
</feature>
<protein>
    <submittedName>
        <fullName evidence="1">Uncharacterized protein</fullName>
    </submittedName>
</protein>
<reference evidence="1 2" key="1">
    <citation type="journal article" date="2019" name="Nat. Ecol. Evol.">
        <title>Megaphylogeny resolves global patterns of mushroom evolution.</title>
        <authorList>
            <person name="Varga T."/>
            <person name="Krizsan K."/>
            <person name="Foldi C."/>
            <person name="Dima B."/>
            <person name="Sanchez-Garcia M."/>
            <person name="Sanchez-Ramirez S."/>
            <person name="Szollosi G.J."/>
            <person name="Szarkandi J.G."/>
            <person name="Papp V."/>
            <person name="Albert L."/>
            <person name="Andreopoulos W."/>
            <person name="Angelini C."/>
            <person name="Antonin V."/>
            <person name="Barry K.W."/>
            <person name="Bougher N.L."/>
            <person name="Buchanan P."/>
            <person name="Buyck B."/>
            <person name="Bense V."/>
            <person name="Catcheside P."/>
            <person name="Chovatia M."/>
            <person name="Cooper J."/>
            <person name="Damon W."/>
            <person name="Desjardin D."/>
            <person name="Finy P."/>
            <person name="Geml J."/>
            <person name="Haridas S."/>
            <person name="Hughes K."/>
            <person name="Justo A."/>
            <person name="Karasinski D."/>
            <person name="Kautmanova I."/>
            <person name="Kiss B."/>
            <person name="Kocsube S."/>
            <person name="Kotiranta H."/>
            <person name="LaButti K.M."/>
            <person name="Lechner B.E."/>
            <person name="Liimatainen K."/>
            <person name="Lipzen A."/>
            <person name="Lukacs Z."/>
            <person name="Mihaltcheva S."/>
            <person name="Morgado L.N."/>
            <person name="Niskanen T."/>
            <person name="Noordeloos M.E."/>
            <person name="Ohm R.A."/>
            <person name="Ortiz-Santana B."/>
            <person name="Ovrebo C."/>
            <person name="Racz N."/>
            <person name="Riley R."/>
            <person name="Savchenko A."/>
            <person name="Shiryaev A."/>
            <person name="Soop K."/>
            <person name="Spirin V."/>
            <person name="Szebenyi C."/>
            <person name="Tomsovsky M."/>
            <person name="Tulloss R.E."/>
            <person name="Uehling J."/>
            <person name="Grigoriev I.V."/>
            <person name="Vagvolgyi C."/>
            <person name="Papp T."/>
            <person name="Martin F.M."/>
            <person name="Miettinen O."/>
            <person name="Hibbett D.S."/>
            <person name="Nagy L.G."/>
        </authorList>
    </citation>
    <scope>NUCLEOTIDE SEQUENCE [LARGE SCALE GENOMIC DNA]</scope>
    <source>
        <strain evidence="1 2">CBS 962.96</strain>
    </source>
</reference>
<dbReference type="Proteomes" id="UP000297245">
    <property type="component" value="Unassembled WGS sequence"/>
</dbReference>
<gene>
    <name evidence="1" type="ORF">K435DRAFT_668563</name>
</gene>
<dbReference type="AlphaFoldDB" id="A0A4S8LXI3"/>
<proteinExistence type="predicted"/>
<accession>A0A4S8LXI3</accession>
<keyword evidence="2" id="KW-1185">Reference proteome</keyword>
<name>A0A4S8LXI3_DENBC</name>
<evidence type="ECO:0000313" key="1">
    <source>
        <dbReference type="EMBL" id="THU94389.1"/>
    </source>
</evidence>
<dbReference type="OrthoDB" id="3257409at2759"/>
<dbReference type="EMBL" id="ML179225">
    <property type="protein sequence ID" value="THU94389.1"/>
    <property type="molecule type" value="Genomic_DNA"/>
</dbReference>